<name>A0A2S9J9Z6_9HYPH</name>
<dbReference type="EMBL" id="PVBT01000010">
    <property type="protein sequence ID" value="PRD49602.1"/>
    <property type="molecule type" value="Genomic_DNA"/>
</dbReference>
<dbReference type="AlphaFoldDB" id="A0A2S9J9Z6"/>
<sequence length="139" mass="15374">MLTITREAEPDEATQLAIEAGLEGFNTSKAGPENAEDFWIIARDADGKVQGGVKGWSSFSWLFIDWLWVSADGRKGGTGSRLLGEAEEVGRARGCVGVYLETFTFQAPEFYRKHGYVEFGRLEGMPPGHDCIWLKKALD</sequence>
<feature type="domain" description="N-acetyltransferase" evidence="1">
    <location>
        <begin position="1"/>
        <end position="139"/>
    </location>
</feature>
<reference evidence="2 3" key="1">
    <citation type="submission" date="2018-02" db="EMBL/GenBank/DDBJ databases">
        <title>The draft genome of Phyllobacterium myrsinacearum DSM5892.</title>
        <authorList>
            <person name="Li L."/>
            <person name="Liu L."/>
            <person name="Zhang X."/>
            <person name="Wang T."/>
        </authorList>
    </citation>
    <scope>NUCLEOTIDE SEQUENCE [LARGE SCALE GENOMIC DNA]</scope>
    <source>
        <strain evidence="2 3">DSM 5892</strain>
    </source>
</reference>
<evidence type="ECO:0000313" key="3">
    <source>
        <dbReference type="Proteomes" id="UP000238563"/>
    </source>
</evidence>
<dbReference type="InterPro" id="IPR000182">
    <property type="entry name" value="GNAT_dom"/>
</dbReference>
<dbReference type="SUPFAM" id="SSF55729">
    <property type="entry name" value="Acyl-CoA N-acyltransferases (Nat)"/>
    <property type="match status" value="1"/>
</dbReference>
<dbReference type="Gene3D" id="3.40.630.30">
    <property type="match status" value="1"/>
</dbReference>
<dbReference type="Pfam" id="PF13508">
    <property type="entry name" value="Acetyltransf_7"/>
    <property type="match status" value="1"/>
</dbReference>
<dbReference type="OrthoDB" id="9787920at2"/>
<comment type="caution">
    <text evidence="2">The sequence shown here is derived from an EMBL/GenBank/DDBJ whole genome shotgun (WGS) entry which is preliminary data.</text>
</comment>
<dbReference type="GO" id="GO:0016747">
    <property type="term" value="F:acyltransferase activity, transferring groups other than amino-acyl groups"/>
    <property type="evidence" value="ECO:0007669"/>
    <property type="project" value="InterPro"/>
</dbReference>
<evidence type="ECO:0000313" key="2">
    <source>
        <dbReference type="EMBL" id="PRD49602.1"/>
    </source>
</evidence>
<evidence type="ECO:0000259" key="1">
    <source>
        <dbReference type="PROSITE" id="PS51186"/>
    </source>
</evidence>
<keyword evidence="3" id="KW-1185">Reference proteome</keyword>
<dbReference type="RefSeq" id="WP_105737778.1">
    <property type="nucleotide sequence ID" value="NZ_PVBT01000010.1"/>
</dbReference>
<proteinExistence type="predicted"/>
<dbReference type="CDD" id="cd04301">
    <property type="entry name" value="NAT_SF"/>
    <property type="match status" value="1"/>
</dbReference>
<organism evidence="2 3">
    <name type="scientific">Phyllobacterium myrsinacearum</name>
    <dbReference type="NCBI Taxonomy" id="28101"/>
    <lineage>
        <taxon>Bacteria</taxon>
        <taxon>Pseudomonadati</taxon>
        <taxon>Pseudomonadota</taxon>
        <taxon>Alphaproteobacteria</taxon>
        <taxon>Hyphomicrobiales</taxon>
        <taxon>Phyllobacteriaceae</taxon>
        <taxon>Phyllobacterium</taxon>
    </lineage>
</organism>
<dbReference type="PROSITE" id="PS51186">
    <property type="entry name" value="GNAT"/>
    <property type="match status" value="1"/>
</dbReference>
<accession>A0A2S9J9Z6</accession>
<gene>
    <name evidence="2" type="ORF">C5750_24555</name>
</gene>
<protein>
    <submittedName>
        <fullName evidence="2">GNAT family N-acetyltransferase</fullName>
    </submittedName>
</protein>
<dbReference type="InterPro" id="IPR016181">
    <property type="entry name" value="Acyl_CoA_acyltransferase"/>
</dbReference>
<dbReference type="Proteomes" id="UP000238563">
    <property type="component" value="Unassembled WGS sequence"/>
</dbReference>
<keyword evidence="2" id="KW-0808">Transferase</keyword>